<evidence type="ECO:0000259" key="8">
    <source>
        <dbReference type="Pfam" id="PF12704"/>
    </source>
</evidence>
<gene>
    <name evidence="9" type="ORF">CDL10_07735</name>
</gene>
<reference evidence="9 10" key="1">
    <citation type="submission" date="2017-06" db="EMBL/GenBank/DDBJ databases">
        <title>Description of Avrilella dinanensis gen. nov. sp. nov.</title>
        <authorList>
            <person name="Leyer C."/>
            <person name="Sassi M."/>
            <person name="Minet J."/>
            <person name="Kayal S."/>
            <person name="Cattoir V."/>
        </authorList>
    </citation>
    <scope>NUCLEOTIDE SEQUENCE [LARGE SCALE GENOMIC DNA]</scope>
    <source>
        <strain evidence="9 10">UR159</strain>
    </source>
</reference>
<dbReference type="InterPro" id="IPR003838">
    <property type="entry name" value="ABC3_permease_C"/>
</dbReference>
<dbReference type="AlphaFoldDB" id="A0A2M9R6G7"/>
<protein>
    <submittedName>
        <fullName evidence="9">Multidrug ABC transporter substrate-binding protein</fullName>
    </submittedName>
</protein>
<organism evidence="9 10">
    <name type="scientific">Avrilella dinanensis</name>
    <dbReference type="NCBI Taxonomy" id="2008672"/>
    <lineage>
        <taxon>Bacteria</taxon>
        <taxon>Pseudomonadati</taxon>
        <taxon>Bacteroidota</taxon>
        <taxon>Flavobacteriia</taxon>
        <taxon>Flavobacteriales</taxon>
        <taxon>Flavobacteriaceae</taxon>
        <taxon>Avrilella</taxon>
    </lineage>
</organism>
<evidence type="ECO:0000256" key="4">
    <source>
        <dbReference type="ARBA" id="ARBA00022989"/>
    </source>
</evidence>
<evidence type="ECO:0000256" key="3">
    <source>
        <dbReference type="ARBA" id="ARBA00022692"/>
    </source>
</evidence>
<proteinExistence type="predicted"/>
<accession>A0A2M9R6G7</accession>
<keyword evidence="2" id="KW-1003">Cell membrane</keyword>
<feature type="domain" description="MacB-like periplasmic core" evidence="8">
    <location>
        <begin position="443"/>
        <end position="644"/>
    </location>
</feature>
<name>A0A2M9R6G7_9FLAO</name>
<feature type="transmembrane region" description="Helical" evidence="6">
    <location>
        <begin position="21"/>
        <end position="40"/>
    </location>
</feature>
<feature type="transmembrane region" description="Helical" evidence="6">
    <location>
        <begin position="732"/>
        <end position="751"/>
    </location>
</feature>
<evidence type="ECO:0000313" key="9">
    <source>
        <dbReference type="EMBL" id="PJR04439.1"/>
    </source>
</evidence>
<feature type="transmembrane region" description="Helical" evidence="6">
    <location>
        <begin position="290"/>
        <end position="312"/>
    </location>
</feature>
<keyword evidence="4 6" id="KW-1133">Transmembrane helix</keyword>
<sequence>MLLNWLKIFIYHFKQNKLFSILNILGLSIGIAGIIFSILYRNNELQFDAWNPYKKEVHQVFGDMGDAGVWNTQPAPLAPIALETIPEIELYSYFIPYYNAPYLEYNGKNHIVHPSLDADGNIFEMFPFEFTEGDPKTALKEKNSITLSEQLAKEIFGTTENLVGKTIKLSGKDGVIKGIYKLNDKTSIQPKLIFNGILFDIEENKDQWGNYNYGLCFKLKKGADKKAVEQKVNDIYLEYRTKHWAKEEGISLEEYIEQYGQTKVLLQPLETAYLNGVGDGYPESAGNYQLLLIMMGLSTLILILSIVNYINLATANAIRRAKEVGVRKIVGADKSQIVKQFVFETAITTFLAILISLAIVELVLPYYNDFVGRNLDMNGTSFFIQLVLIFIAVVIFAGIFPALYVANFEALKVLKGNFSRSKSGIWLRNGMLVFQFAIASLFIVGSYVVYQQVDYMSNKDLGFKGDQIIRVQYNYPNPKSIYQDYSLFKEQLLKIKGVEEVSSGAFRFGGGANSTSSFKYDKKMVQAQNMAIDFGLLDLMNIKMIEGRDLSEKFASDTISNMLVNRTFVEKMGMKNPIGKKINVWNNSEFEIVGVVDDFNLLDLESEIPAMVFVNVKVSWMAYNMNSVFIKISKDNIEKTISDIDKFWTKEVDKIYPFDYYFVDKNFANTYQEYVKQKNLFFVLNAVVVLIALFGLFALASYSIQRRMKEIAIKKTLGAETKMLLKSLTKQYVIFCIIGFLIALFPTYLLLEKWLSNFAFRVDISFVPFIIGFIVLMILTLVIVLSKAYQATKIDVLKYLKYE</sequence>
<dbReference type="Pfam" id="PF12704">
    <property type="entry name" value="MacB_PCD"/>
    <property type="match status" value="2"/>
</dbReference>
<dbReference type="InterPro" id="IPR050250">
    <property type="entry name" value="Macrolide_Exporter_MacB"/>
</dbReference>
<keyword evidence="10" id="KW-1185">Reference proteome</keyword>
<comment type="subcellular location">
    <subcellularLocation>
        <location evidence="1">Cell membrane</location>
        <topology evidence="1">Multi-pass membrane protein</topology>
    </subcellularLocation>
</comment>
<keyword evidence="5 6" id="KW-0472">Membrane</keyword>
<dbReference type="PANTHER" id="PTHR30572">
    <property type="entry name" value="MEMBRANE COMPONENT OF TRANSPORTER-RELATED"/>
    <property type="match status" value="1"/>
</dbReference>
<keyword evidence="3 6" id="KW-0812">Transmembrane</keyword>
<evidence type="ECO:0000256" key="6">
    <source>
        <dbReference type="SAM" id="Phobius"/>
    </source>
</evidence>
<comment type="caution">
    <text evidence="9">The sequence shown here is derived from an EMBL/GenBank/DDBJ whole genome shotgun (WGS) entry which is preliminary data.</text>
</comment>
<dbReference type="Pfam" id="PF02687">
    <property type="entry name" value="FtsX"/>
    <property type="match status" value="2"/>
</dbReference>
<evidence type="ECO:0000256" key="2">
    <source>
        <dbReference type="ARBA" id="ARBA00022475"/>
    </source>
</evidence>
<evidence type="ECO:0000313" key="10">
    <source>
        <dbReference type="Proteomes" id="UP000231960"/>
    </source>
</evidence>
<feature type="transmembrane region" description="Helical" evidence="6">
    <location>
        <begin position="341"/>
        <end position="367"/>
    </location>
</feature>
<dbReference type="PANTHER" id="PTHR30572:SF18">
    <property type="entry name" value="ABC-TYPE MACROLIDE FAMILY EXPORT SYSTEM PERMEASE COMPONENT 2"/>
    <property type="match status" value="1"/>
</dbReference>
<feature type="domain" description="ABC3 transporter permease C-terminal" evidence="7">
    <location>
        <begin position="683"/>
        <end position="795"/>
    </location>
</feature>
<dbReference type="Proteomes" id="UP000231960">
    <property type="component" value="Unassembled WGS sequence"/>
</dbReference>
<dbReference type="OrthoDB" id="8740261at2"/>
<feature type="domain" description="ABC3 transporter permease C-terminal" evidence="7">
    <location>
        <begin position="297"/>
        <end position="408"/>
    </location>
</feature>
<dbReference type="RefSeq" id="WP_100677998.1">
    <property type="nucleotide sequence ID" value="NZ_NIPO01000001.1"/>
</dbReference>
<evidence type="ECO:0000259" key="7">
    <source>
        <dbReference type="Pfam" id="PF02687"/>
    </source>
</evidence>
<feature type="transmembrane region" description="Helical" evidence="6">
    <location>
        <begin position="426"/>
        <end position="450"/>
    </location>
</feature>
<feature type="transmembrane region" description="Helical" evidence="6">
    <location>
        <begin position="766"/>
        <end position="785"/>
    </location>
</feature>
<feature type="transmembrane region" description="Helical" evidence="6">
    <location>
        <begin position="680"/>
        <end position="704"/>
    </location>
</feature>
<feature type="domain" description="MacB-like periplasmic core" evidence="8">
    <location>
        <begin position="20"/>
        <end position="234"/>
    </location>
</feature>
<evidence type="ECO:0000256" key="5">
    <source>
        <dbReference type="ARBA" id="ARBA00023136"/>
    </source>
</evidence>
<dbReference type="GO" id="GO:0022857">
    <property type="term" value="F:transmembrane transporter activity"/>
    <property type="evidence" value="ECO:0007669"/>
    <property type="project" value="TreeGrafter"/>
</dbReference>
<feature type="transmembrane region" description="Helical" evidence="6">
    <location>
        <begin position="382"/>
        <end position="405"/>
    </location>
</feature>
<dbReference type="InterPro" id="IPR025857">
    <property type="entry name" value="MacB_PCD"/>
</dbReference>
<dbReference type="EMBL" id="NIPO01000001">
    <property type="protein sequence ID" value="PJR04439.1"/>
    <property type="molecule type" value="Genomic_DNA"/>
</dbReference>
<evidence type="ECO:0000256" key="1">
    <source>
        <dbReference type="ARBA" id="ARBA00004651"/>
    </source>
</evidence>
<dbReference type="GO" id="GO:0005886">
    <property type="term" value="C:plasma membrane"/>
    <property type="evidence" value="ECO:0007669"/>
    <property type="project" value="UniProtKB-SubCell"/>
</dbReference>